<evidence type="ECO:0000256" key="6">
    <source>
        <dbReference type="RuleBase" id="RU364082"/>
    </source>
</evidence>
<protein>
    <recommendedName>
        <fullName evidence="4 6">dTDP-4-dehydrorhamnose reductase</fullName>
        <ecNumber evidence="3 6">1.1.1.133</ecNumber>
    </recommendedName>
</protein>
<accession>A0A316HYH6</accession>
<evidence type="ECO:0000256" key="3">
    <source>
        <dbReference type="ARBA" id="ARBA00012929"/>
    </source>
</evidence>
<dbReference type="EMBL" id="QGHC01000008">
    <property type="protein sequence ID" value="PWK85728.1"/>
    <property type="molecule type" value="Genomic_DNA"/>
</dbReference>
<reference evidence="8 9" key="1">
    <citation type="submission" date="2018-05" db="EMBL/GenBank/DDBJ databases">
        <title>Genomic Encyclopedia of Type Strains, Phase IV (KMG-IV): sequencing the most valuable type-strain genomes for metagenomic binning, comparative biology and taxonomic classification.</title>
        <authorList>
            <person name="Goeker M."/>
        </authorList>
    </citation>
    <scope>NUCLEOTIDE SEQUENCE [LARGE SCALE GENOMIC DNA]</scope>
    <source>
        <strain evidence="8 9">DSM 14263</strain>
    </source>
</reference>
<evidence type="ECO:0000259" key="7">
    <source>
        <dbReference type="Pfam" id="PF04321"/>
    </source>
</evidence>
<name>A0A316HYH6_9GAMM</name>
<evidence type="ECO:0000256" key="1">
    <source>
        <dbReference type="ARBA" id="ARBA00004781"/>
    </source>
</evidence>
<dbReference type="Gene3D" id="3.40.50.720">
    <property type="entry name" value="NAD(P)-binding Rossmann-like Domain"/>
    <property type="match status" value="1"/>
</dbReference>
<comment type="function">
    <text evidence="6">Catalyzes the reduction of dTDP-6-deoxy-L-lyxo-4-hexulose to yield dTDP-L-rhamnose.</text>
</comment>
<evidence type="ECO:0000256" key="2">
    <source>
        <dbReference type="ARBA" id="ARBA00010944"/>
    </source>
</evidence>
<comment type="catalytic activity">
    <reaction evidence="5 6">
        <text>dTDP-beta-L-rhamnose + NADP(+) = dTDP-4-dehydro-beta-L-rhamnose + NADPH + H(+)</text>
        <dbReference type="Rhea" id="RHEA:21796"/>
        <dbReference type="ChEBI" id="CHEBI:15378"/>
        <dbReference type="ChEBI" id="CHEBI:57510"/>
        <dbReference type="ChEBI" id="CHEBI:57783"/>
        <dbReference type="ChEBI" id="CHEBI:58349"/>
        <dbReference type="ChEBI" id="CHEBI:62830"/>
        <dbReference type="EC" id="1.1.1.133"/>
    </reaction>
</comment>
<dbReference type="PANTHER" id="PTHR10491">
    <property type="entry name" value="DTDP-4-DEHYDRORHAMNOSE REDUCTASE"/>
    <property type="match status" value="1"/>
</dbReference>
<evidence type="ECO:0000313" key="9">
    <source>
        <dbReference type="Proteomes" id="UP000245812"/>
    </source>
</evidence>
<dbReference type="EC" id="1.1.1.133" evidence="3 6"/>
<feature type="domain" description="RmlD-like substrate binding" evidence="7">
    <location>
        <begin position="1"/>
        <end position="306"/>
    </location>
</feature>
<comment type="cofactor">
    <cofactor evidence="6">
        <name>Mg(2+)</name>
        <dbReference type="ChEBI" id="CHEBI:18420"/>
    </cofactor>
    <text evidence="6">Binds 1 Mg(2+) ion per monomer.</text>
</comment>
<dbReference type="GO" id="GO:0005829">
    <property type="term" value="C:cytosol"/>
    <property type="evidence" value="ECO:0007669"/>
    <property type="project" value="TreeGrafter"/>
</dbReference>
<dbReference type="CDD" id="cd05254">
    <property type="entry name" value="dTDP_HR_like_SDR_e"/>
    <property type="match status" value="1"/>
</dbReference>
<comment type="similarity">
    <text evidence="2 6">Belongs to the dTDP-4-dehydrorhamnose reductase family.</text>
</comment>
<keyword evidence="9" id="KW-1185">Reference proteome</keyword>
<dbReference type="GO" id="GO:0009243">
    <property type="term" value="P:O antigen biosynthetic process"/>
    <property type="evidence" value="ECO:0007669"/>
    <property type="project" value="UniProtKB-UniPathway"/>
</dbReference>
<dbReference type="OrthoDB" id="9803892at2"/>
<dbReference type="InterPro" id="IPR029903">
    <property type="entry name" value="RmlD-like-bd"/>
</dbReference>
<evidence type="ECO:0000256" key="4">
    <source>
        <dbReference type="ARBA" id="ARBA00017099"/>
    </source>
</evidence>
<organism evidence="8 9">
    <name type="scientific">Fulvimonas soli</name>
    <dbReference type="NCBI Taxonomy" id="155197"/>
    <lineage>
        <taxon>Bacteria</taxon>
        <taxon>Pseudomonadati</taxon>
        <taxon>Pseudomonadota</taxon>
        <taxon>Gammaproteobacteria</taxon>
        <taxon>Lysobacterales</taxon>
        <taxon>Rhodanobacteraceae</taxon>
        <taxon>Fulvimonas</taxon>
    </lineage>
</organism>
<dbReference type="SUPFAM" id="SSF51735">
    <property type="entry name" value="NAD(P)-binding Rossmann-fold domains"/>
    <property type="match status" value="1"/>
</dbReference>
<evidence type="ECO:0000313" key="8">
    <source>
        <dbReference type="EMBL" id="PWK85728.1"/>
    </source>
</evidence>
<dbReference type="Proteomes" id="UP000245812">
    <property type="component" value="Unassembled WGS sequence"/>
</dbReference>
<comment type="caution">
    <text evidence="8">The sequence shown here is derived from an EMBL/GenBank/DDBJ whole genome shotgun (WGS) entry which is preliminary data.</text>
</comment>
<dbReference type="InterPro" id="IPR036291">
    <property type="entry name" value="NAD(P)-bd_dom_sf"/>
</dbReference>
<keyword evidence="6" id="KW-0560">Oxidoreductase</keyword>
<dbReference type="AlphaFoldDB" id="A0A316HYH6"/>
<dbReference type="InterPro" id="IPR005913">
    <property type="entry name" value="dTDP_dehydrorham_reduct"/>
</dbReference>
<gene>
    <name evidence="8" type="ORF">C7456_10823</name>
</gene>
<dbReference type="UniPathway" id="UPA00281"/>
<dbReference type="GO" id="GO:0008831">
    <property type="term" value="F:dTDP-4-dehydrorhamnose reductase activity"/>
    <property type="evidence" value="ECO:0007669"/>
    <property type="project" value="UniProtKB-EC"/>
</dbReference>
<dbReference type="PANTHER" id="PTHR10491:SF4">
    <property type="entry name" value="METHIONINE ADENOSYLTRANSFERASE 2 SUBUNIT BETA"/>
    <property type="match status" value="1"/>
</dbReference>
<comment type="pathway">
    <text evidence="1 6">Carbohydrate biosynthesis; dTDP-L-rhamnose biosynthesis.</text>
</comment>
<proteinExistence type="inferred from homology"/>
<dbReference type="RefSeq" id="WP_109723861.1">
    <property type="nucleotide sequence ID" value="NZ_MSZV01000089.1"/>
</dbReference>
<dbReference type="GO" id="GO:0019305">
    <property type="term" value="P:dTDP-rhamnose biosynthetic process"/>
    <property type="evidence" value="ECO:0007669"/>
    <property type="project" value="UniProtKB-UniPathway"/>
</dbReference>
<evidence type="ECO:0000256" key="5">
    <source>
        <dbReference type="ARBA" id="ARBA00048200"/>
    </source>
</evidence>
<dbReference type="NCBIfam" id="TIGR01214">
    <property type="entry name" value="rmlD"/>
    <property type="match status" value="1"/>
</dbReference>
<dbReference type="Pfam" id="PF04321">
    <property type="entry name" value="RmlD_sub_bind"/>
    <property type="match status" value="1"/>
</dbReference>
<dbReference type="Gene3D" id="3.90.25.10">
    <property type="entry name" value="UDP-galactose 4-epimerase, domain 1"/>
    <property type="match status" value="1"/>
</dbReference>
<keyword evidence="6" id="KW-0521">NADP</keyword>
<sequence>MNLLLLGANGQLGRSFVEDGGLAARGMLATASRDGRRFDGAAIEQADLAAPRTLPTLLDRVRPDVIVNAAAYTAVDRAEQEEALATRVNGEAVGVLGEWAAAHGALVVHYSTDYVFDGNATAPYPVDAPTHPLGAYGRSKLAGERALRASGAEHFIFRTAWVYAPHGHNFLRTMLRLGAEREELRVVADQHGAPTSTALIVRGTLAALDARAAATPARRAALAGTHHLVSSGHTTWHSFAEAIMAEAVARGLLPRAPRVSAIRTRDFPTPARRPAWSVLDNGGFAERFGLPLPDWREELPAVLARLADPVS</sequence>
<dbReference type="UniPathway" id="UPA00124"/>